<dbReference type="KEGG" id="cput:CONPUDRAFT_82577"/>
<dbReference type="OMA" id="THWGAPA"/>
<dbReference type="GeneID" id="19210439"/>
<dbReference type="AlphaFoldDB" id="A0A5M3MNG4"/>
<dbReference type="GO" id="GO:0019441">
    <property type="term" value="P:L-tryptophan catabolic process to kynurenine"/>
    <property type="evidence" value="ECO:0007669"/>
    <property type="project" value="InterPro"/>
</dbReference>
<accession>A0A5M3MNG4</accession>
<dbReference type="RefSeq" id="XP_007769255.1">
    <property type="nucleotide sequence ID" value="XM_007771065.1"/>
</dbReference>
<dbReference type="PANTHER" id="PTHR31118:SF32">
    <property type="entry name" value="KYNURENINE FORMAMIDASE"/>
    <property type="match status" value="1"/>
</dbReference>
<dbReference type="Gene3D" id="3.50.30.50">
    <property type="entry name" value="Putative cyclase"/>
    <property type="match status" value="1"/>
</dbReference>
<keyword evidence="3" id="KW-1185">Reference proteome</keyword>
<sequence>MSSKKSPLVDLTHPLDETMSCYPGDPPFKICCVRNVPSDGYTVHSLELGSHTGTHVDAPFHFFENGARLDKIPIDAFVGRAAVIDLRSFAAPSARISWSDVQEALASQPSLLDRIGSRDDGKLDIVLLMTGWDAHWGSPTYYQHPYLAKDVAEEFCSRGVRLLGVDTLSPDETTVDDGAEEKPDAFVVHRVILGQGKLICENLTNLKGLAGSQQEEGDGDIWVSLMPISIHESDGAPARAYGWREWTSQ</sequence>
<dbReference type="InterPro" id="IPR007325">
    <property type="entry name" value="KFase/CYL"/>
</dbReference>
<name>A0A5M3MNG4_CONPW</name>
<dbReference type="OrthoDB" id="7108654at2759"/>
<reference evidence="3" key="1">
    <citation type="journal article" date="2012" name="Science">
        <title>The Paleozoic origin of enzymatic lignin decomposition reconstructed from 31 fungal genomes.</title>
        <authorList>
            <person name="Floudas D."/>
            <person name="Binder M."/>
            <person name="Riley R."/>
            <person name="Barry K."/>
            <person name="Blanchette R.A."/>
            <person name="Henrissat B."/>
            <person name="Martinez A.T."/>
            <person name="Otillar R."/>
            <person name="Spatafora J.W."/>
            <person name="Yadav J.S."/>
            <person name="Aerts A."/>
            <person name="Benoit I."/>
            <person name="Boyd A."/>
            <person name="Carlson A."/>
            <person name="Copeland A."/>
            <person name="Coutinho P.M."/>
            <person name="de Vries R.P."/>
            <person name="Ferreira P."/>
            <person name="Findley K."/>
            <person name="Foster B."/>
            <person name="Gaskell J."/>
            <person name="Glotzer D."/>
            <person name="Gorecki P."/>
            <person name="Heitman J."/>
            <person name="Hesse C."/>
            <person name="Hori C."/>
            <person name="Igarashi K."/>
            <person name="Jurgens J.A."/>
            <person name="Kallen N."/>
            <person name="Kersten P."/>
            <person name="Kohler A."/>
            <person name="Kuees U."/>
            <person name="Kumar T.K.A."/>
            <person name="Kuo A."/>
            <person name="LaButti K."/>
            <person name="Larrondo L.F."/>
            <person name="Lindquist E."/>
            <person name="Ling A."/>
            <person name="Lombard V."/>
            <person name="Lucas S."/>
            <person name="Lundell T."/>
            <person name="Martin R."/>
            <person name="McLaughlin D.J."/>
            <person name="Morgenstern I."/>
            <person name="Morin E."/>
            <person name="Murat C."/>
            <person name="Nagy L.G."/>
            <person name="Nolan M."/>
            <person name="Ohm R.A."/>
            <person name="Patyshakuliyeva A."/>
            <person name="Rokas A."/>
            <person name="Ruiz-Duenas F.J."/>
            <person name="Sabat G."/>
            <person name="Salamov A."/>
            <person name="Samejima M."/>
            <person name="Schmutz J."/>
            <person name="Slot J.C."/>
            <person name="St John F."/>
            <person name="Stenlid J."/>
            <person name="Sun H."/>
            <person name="Sun S."/>
            <person name="Syed K."/>
            <person name="Tsang A."/>
            <person name="Wiebenga A."/>
            <person name="Young D."/>
            <person name="Pisabarro A."/>
            <person name="Eastwood D.C."/>
            <person name="Martin F."/>
            <person name="Cullen D."/>
            <person name="Grigoriev I.V."/>
            <person name="Hibbett D.S."/>
        </authorList>
    </citation>
    <scope>NUCLEOTIDE SEQUENCE [LARGE SCALE GENOMIC DNA]</scope>
    <source>
        <strain evidence="3">RWD-64-598 SS2</strain>
    </source>
</reference>
<dbReference type="Pfam" id="PF04199">
    <property type="entry name" value="Cyclase"/>
    <property type="match status" value="1"/>
</dbReference>
<dbReference type="PANTHER" id="PTHR31118">
    <property type="entry name" value="CYCLASE-LIKE PROTEIN 2"/>
    <property type="match status" value="1"/>
</dbReference>
<comment type="similarity">
    <text evidence="1">Belongs to the Cyclase 1 superfamily.</text>
</comment>
<evidence type="ECO:0000313" key="3">
    <source>
        <dbReference type="Proteomes" id="UP000053558"/>
    </source>
</evidence>
<dbReference type="EMBL" id="JH711579">
    <property type="protein sequence ID" value="EIW80265.1"/>
    <property type="molecule type" value="Genomic_DNA"/>
</dbReference>
<dbReference type="SUPFAM" id="SSF102198">
    <property type="entry name" value="Putative cyclase"/>
    <property type="match status" value="1"/>
</dbReference>
<evidence type="ECO:0000256" key="1">
    <source>
        <dbReference type="ARBA" id="ARBA00007865"/>
    </source>
</evidence>
<dbReference type="Proteomes" id="UP000053558">
    <property type="component" value="Unassembled WGS sequence"/>
</dbReference>
<evidence type="ECO:0000313" key="2">
    <source>
        <dbReference type="EMBL" id="EIW80265.1"/>
    </source>
</evidence>
<dbReference type="GO" id="GO:0004061">
    <property type="term" value="F:arylformamidase activity"/>
    <property type="evidence" value="ECO:0007669"/>
    <property type="project" value="InterPro"/>
</dbReference>
<proteinExistence type="inferred from homology"/>
<organism evidence="2 3">
    <name type="scientific">Coniophora puteana (strain RWD-64-598)</name>
    <name type="common">Brown rot fungus</name>
    <dbReference type="NCBI Taxonomy" id="741705"/>
    <lineage>
        <taxon>Eukaryota</taxon>
        <taxon>Fungi</taxon>
        <taxon>Dikarya</taxon>
        <taxon>Basidiomycota</taxon>
        <taxon>Agaricomycotina</taxon>
        <taxon>Agaricomycetes</taxon>
        <taxon>Agaricomycetidae</taxon>
        <taxon>Boletales</taxon>
        <taxon>Coniophorineae</taxon>
        <taxon>Coniophoraceae</taxon>
        <taxon>Coniophora</taxon>
    </lineage>
</organism>
<comment type="caution">
    <text evidence="2">The sequence shown here is derived from an EMBL/GenBank/DDBJ whole genome shotgun (WGS) entry which is preliminary data.</text>
</comment>
<gene>
    <name evidence="2" type="ORF">CONPUDRAFT_82577</name>
</gene>
<dbReference type="InterPro" id="IPR037175">
    <property type="entry name" value="KFase_sf"/>
</dbReference>
<protein>
    <submittedName>
        <fullName evidence="2">Putative cyclase</fullName>
    </submittedName>
</protein>